<keyword evidence="2" id="KW-1185">Reference proteome</keyword>
<accession>A0ACA9KFG9</accession>
<name>A0ACA9KFG9_9GLOM</name>
<gene>
    <name evidence="1" type="ORF">SCALOS_LOCUS1880</name>
</gene>
<protein>
    <submittedName>
        <fullName evidence="1">5332_t:CDS:1</fullName>
    </submittedName>
</protein>
<organism evidence="1 2">
    <name type="scientific">Scutellospora calospora</name>
    <dbReference type="NCBI Taxonomy" id="85575"/>
    <lineage>
        <taxon>Eukaryota</taxon>
        <taxon>Fungi</taxon>
        <taxon>Fungi incertae sedis</taxon>
        <taxon>Mucoromycota</taxon>
        <taxon>Glomeromycotina</taxon>
        <taxon>Glomeromycetes</taxon>
        <taxon>Diversisporales</taxon>
        <taxon>Gigasporaceae</taxon>
        <taxon>Scutellospora</taxon>
    </lineage>
</organism>
<proteinExistence type="predicted"/>
<evidence type="ECO:0000313" key="2">
    <source>
        <dbReference type="Proteomes" id="UP000789860"/>
    </source>
</evidence>
<feature type="non-terminal residue" evidence="1">
    <location>
        <position position="317"/>
    </location>
</feature>
<dbReference type="EMBL" id="CAJVPM010001472">
    <property type="protein sequence ID" value="CAG8467418.1"/>
    <property type="molecule type" value="Genomic_DNA"/>
</dbReference>
<comment type="caution">
    <text evidence="1">The sequence shown here is derived from an EMBL/GenBank/DDBJ whole genome shotgun (WGS) entry which is preliminary data.</text>
</comment>
<evidence type="ECO:0000313" key="1">
    <source>
        <dbReference type="EMBL" id="CAG8467418.1"/>
    </source>
</evidence>
<reference evidence="1" key="1">
    <citation type="submission" date="2021-06" db="EMBL/GenBank/DDBJ databases">
        <authorList>
            <person name="Kallberg Y."/>
            <person name="Tangrot J."/>
            <person name="Rosling A."/>
        </authorList>
    </citation>
    <scope>NUCLEOTIDE SEQUENCE</scope>
    <source>
        <strain evidence="1">AU212A</strain>
    </source>
</reference>
<sequence length="317" mass="36419">MEDVVTNEDQDELTSLSSIAPNIILLNKYHIAPNLLNEFTYLLNEFSLNKKIIGLTTNNESAMTVLDRELGKKLIHEFHNNKFSHYRCVVHIINQSVKQGTFYMLTKFKKIETVIKMLIANHDELVEIFPNSEDSQHINDTLILLDLMEKATKLLSAALYLTMELIDEKCTISTILDPRYKLSDFEGEKRITAINTIQNVFHTYLQLNHNTTTTTSSMSNSQAPQNLHEYFAHLNDCNQNYLLKPLNSELDRYLQLVEDIGIDPLVWWSCHANEFPTLSLMAQDYLVLQATSVSCEQAFSIASNTITKKRNRLRPST</sequence>
<dbReference type="Proteomes" id="UP000789860">
    <property type="component" value="Unassembled WGS sequence"/>
</dbReference>